<sequence length="222" mass="25747">MHFFQECESPLPHLHKFTCNSDVKFPHRMISFGIRKSFQEIKRLAGFFRFGCPKEEILKDGICRKRRKRGRMLKSLCSKIRICVSKMRHRRNHSTEQSGFHCCWEPLVTSYSLRFRDVEGCSSPVVDLTSSSTRDTQCTRSDSIHFGDSLVASFQCNELTSRENGICQNCRRTFRLRWSRFQDFCNLDCKTASRLRHDANSPSTSSSMDVSLSYSCIISKSI</sequence>
<accession>A0A024G5Q3</accession>
<protein>
    <submittedName>
        <fullName evidence="1">Uncharacterized protein</fullName>
    </submittedName>
</protein>
<comment type="caution">
    <text evidence="1">The sequence shown here is derived from an EMBL/GenBank/DDBJ whole genome shotgun (WGS) entry which is preliminary data.</text>
</comment>
<evidence type="ECO:0000313" key="2">
    <source>
        <dbReference type="Proteomes" id="UP000053237"/>
    </source>
</evidence>
<dbReference type="Proteomes" id="UP000053237">
    <property type="component" value="Unassembled WGS sequence"/>
</dbReference>
<dbReference type="InParanoid" id="A0A024G5Q3"/>
<gene>
    <name evidence="1" type="ORF">BN9_027660</name>
</gene>
<reference evidence="1 2" key="1">
    <citation type="submission" date="2012-05" db="EMBL/GenBank/DDBJ databases">
        <title>Recombination and specialization in a pathogen metapopulation.</title>
        <authorList>
            <person name="Gardiner A."/>
            <person name="Kemen E."/>
            <person name="Schultz-Larsen T."/>
            <person name="MacLean D."/>
            <person name="Van Oosterhout C."/>
            <person name="Jones J.D.G."/>
        </authorList>
    </citation>
    <scope>NUCLEOTIDE SEQUENCE [LARGE SCALE GENOMIC DNA]</scope>
    <source>
        <strain evidence="1 2">Ac Nc2</strain>
    </source>
</reference>
<name>A0A024G5Q3_9STRA</name>
<proteinExistence type="predicted"/>
<dbReference type="AlphaFoldDB" id="A0A024G5Q3"/>
<evidence type="ECO:0000313" key="1">
    <source>
        <dbReference type="EMBL" id="CCI41982.1"/>
    </source>
</evidence>
<keyword evidence="2" id="KW-1185">Reference proteome</keyword>
<dbReference type="EMBL" id="CAIX01000027">
    <property type="protein sequence ID" value="CCI41982.1"/>
    <property type="molecule type" value="Genomic_DNA"/>
</dbReference>
<organism evidence="1 2">
    <name type="scientific">Albugo candida</name>
    <dbReference type="NCBI Taxonomy" id="65357"/>
    <lineage>
        <taxon>Eukaryota</taxon>
        <taxon>Sar</taxon>
        <taxon>Stramenopiles</taxon>
        <taxon>Oomycota</taxon>
        <taxon>Peronosporomycetes</taxon>
        <taxon>Albuginales</taxon>
        <taxon>Albuginaceae</taxon>
        <taxon>Albugo</taxon>
    </lineage>
</organism>